<name>A0A1I2PG67_9FLAO</name>
<gene>
    <name evidence="2" type="ORF">SAMN04488033_13021</name>
</gene>
<feature type="transmembrane region" description="Helical" evidence="1">
    <location>
        <begin position="64"/>
        <end position="80"/>
    </location>
</feature>
<keyword evidence="1" id="KW-0472">Membrane</keyword>
<keyword evidence="3" id="KW-1185">Reference proteome</keyword>
<accession>A0A1I2PG67</accession>
<keyword evidence="1" id="KW-1133">Transmembrane helix</keyword>
<feature type="transmembrane region" description="Helical" evidence="1">
    <location>
        <begin position="12"/>
        <end position="31"/>
    </location>
</feature>
<dbReference type="Proteomes" id="UP000199116">
    <property type="component" value="Unassembled WGS sequence"/>
</dbReference>
<sequence length="93" mass="10871">MKQRNLKALISKIILFYSIFYGAMKIIAVLFQDAWPLPNLIMAIPFVVFAVIGGIMLKRDTYSWVYVAAGVIVISIVRYYEMQWLQQLNQYFN</sequence>
<protein>
    <submittedName>
        <fullName evidence="2">Uncharacterized protein</fullName>
    </submittedName>
</protein>
<dbReference type="EMBL" id="FOOH01000030">
    <property type="protein sequence ID" value="SFG14129.1"/>
    <property type="molecule type" value="Genomic_DNA"/>
</dbReference>
<dbReference type="AlphaFoldDB" id="A0A1I2PG67"/>
<evidence type="ECO:0000256" key="1">
    <source>
        <dbReference type="SAM" id="Phobius"/>
    </source>
</evidence>
<feature type="transmembrane region" description="Helical" evidence="1">
    <location>
        <begin position="37"/>
        <end position="57"/>
    </location>
</feature>
<dbReference type="RefSeq" id="WP_143083676.1">
    <property type="nucleotide sequence ID" value="NZ_FOOH01000030.1"/>
</dbReference>
<reference evidence="3" key="1">
    <citation type="submission" date="2016-10" db="EMBL/GenBank/DDBJ databases">
        <authorList>
            <person name="Varghese N."/>
            <person name="Submissions S."/>
        </authorList>
    </citation>
    <scope>NUCLEOTIDE SEQUENCE [LARGE SCALE GENOMIC DNA]</scope>
    <source>
        <strain evidence="3">DSM 23515</strain>
    </source>
</reference>
<evidence type="ECO:0000313" key="2">
    <source>
        <dbReference type="EMBL" id="SFG14129.1"/>
    </source>
</evidence>
<keyword evidence="1" id="KW-0812">Transmembrane</keyword>
<proteinExistence type="predicted"/>
<evidence type="ECO:0000313" key="3">
    <source>
        <dbReference type="Proteomes" id="UP000199116"/>
    </source>
</evidence>
<organism evidence="2 3">
    <name type="scientific">Salegentibacter agarivorans</name>
    <dbReference type="NCBI Taxonomy" id="345907"/>
    <lineage>
        <taxon>Bacteria</taxon>
        <taxon>Pseudomonadati</taxon>
        <taxon>Bacteroidota</taxon>
        <taxon>Flavobacteriia</taxon>
        <taxon>Flavobacteriales</taxon>
        <taxon>Flavobacteriaceae</taxon>
        <taxon>Salegentibacter</taxon>
    </lineage>
</organism>